<evidence type="ECO:0000313" key="13">
    <source>
        <dbReference type="EMBL" id="SHH80575.1"/>
    </source>
</evidence>
<dbReference type="InterPro" id="IPR039421">
    <property type="entry name" value="Type_1_exporter"/>
</dbReference>
<dbReference type="PANTHER" id="PTHR43394:SF1">
    <property type="entry name" value="ATP-BINDING CASSETTE SUB-FAMILY B MEMBER 10, MITOCHONDRIAL"/>
    <property type="match status" value="1"/>
</dbReference>
<reference evidence="13 14" key="1">
    <citation type="submission" date="2016-11" db="EMBL/GenBank/DDBJ databases">
        <authorList>
            <person name="Jaros S."/>
            <person name="Januszkiewicz K."/>
            <person name="Wedrychowicz H."/>
        </authorList>
    </citation>
    <scope>NUCLEOTIDE SEQUENCE [LARGE SCALE GENOMIC DNA]</scope>
    <source>
        <strain evidence="13 14">DSM 8605</strain>
    </source>
</reference>
<evidence type="ECO:0000313" key="14">
    <source>
        <dbReference type="Proteomes" id="UP000184447"/>
    </source>
</evidence>
<evidence type="ECO:0000256" key="9">
    <source>
        <dbReference type="SAM" id="MobiDB-lite"/>
    </source>
</evidence>
<dbReference type="InterPro" id="IPR017871">
    <property type="entry name" value="ABC_transporter-like_CS"/>
</dbReference>
<comment type="subcellular location">
    <subcellularLocation>
        <location evidence="1">Cell membrane</location>
        <topology evidence="1">Multi-pass membrane protein</topology>
    </subcellularLocation>
</comment>
<evidence type="ECO:0000256" key="1">
    <source>
        <dbReference type="ARBA" id="ARBA00004651"/>
    </source>
</evidence>
<evidence type="ECO:0000256" key="3">
    <source>
        <dbReference type="ARBA" id="ARBA00022475"/>
    </source>
</evidence>
<dbReference type="InterPro" id="IPR036640">
    <property type="entry name" value="ABC1_TM_sf"/>
</dbReference>
<keyword evidence="7 10" id="KW-1133">Transmembrane helix</keyword>
<protein>
    <submittedName>
        <fullName evidence="13">ATP-binding cassette, subfamily B</fullName>
    </submittedName>
</protein>
<accession>A0A1M5VZ96</accession>
<evidence type="ECO:0000259" key="11">
    <source>
        <dbReference type="PROSITE" id="PS50893"/>
    </source>
</evidence>
<dbReference type="PROSITE" id="PS00211">
    <property type="entry name" value="ABC_TRANSPORTER_1"/>
    <property type="match status" value="1"/>
</dbReference>
<dbReference type="Gene3D" id="1.20.1560.10">
    <property type="entry name" value="ABC transporter type 1, transmembrane domain"/>
    <property type="match status" value="1"/>
</dbReference>
<feature type="compositionally biased region" description="Polar residues" evidence="9">
    <location>
        <begin position="1"/>
        <end position="13"/>
    </location>
</feature>
<dbReference type="AlphaFoldDB" id="A0A1M5VZ96"/>
<dbReference type="CDD" id="cd18547">
    <property type="entry name" value="ABC_6TM_Tm288_like"/>
    <property type="match status" value="1"/>
</dbReference>
<dbReference type="Gene3D" id="3.40.50.300">
    <property type="entry name" value="P-loop containing nucleotide triphosphate hydrolases"/>
    <property type="match status" value="1"/>
</dbReference>
<proteinExistence type="predicted"/>
<feature type="transmembrane region" description="Helical" evidence="10">
    <location>
        <begin position="172"/>
        <end position="191"/>
    </location>
</feature>
<name>A0A1M5VZ96_9CLOT</name>
<keyword evidence="6 13" id="KW-0067">ATP-binding</keyword>
<feature type="transmembrane region" description="Helical" evidence="10">
    <location>
        <begin position="56"/>
        <end position="77"/>
    </location>
</feature>
<feature type="region of interest" description="Disordered" evidence="9">
    <location>
        <begin position="1"/>
        <end position="23"/>
    </location>
</feature>
<evidence type="ECO:0000259" key="12">
    <source>
        <dbReference type="PROSITE" id="PS50929"/>
    </source>
</evidence>
<keyword evidence="3" id="KW-1003">Cell membrane</keyword>
<evidence type="ECO:0000256" key="7">
    <source>
        <dbReference type="ARBA" id="ARBA00022989"/>
    </source>
</evidence>
<keyword evidence="4 10" id="KW-0812">Transmembrane</keyword>
<dbReference type="FunFam" id="3.40.50.300:FF:000287">
    <property type="entry name" value="Multidrug ABC transporter ATP-binding protein"/>
    <property type="match status" value="1"/>
</dbReference>
<dbReference type="InterPro" id="IPR027417">
    <property type="entry name" value="P-loop_NTPase"/>
</dbReference>
<evidence type="ECO:0000256" key="4">
    <source>
        <dbReference type="ARBA" id="ARBA00022692"/>
    </source>
</evidence>
<dbReference type="GO" id="GO:0016887">
    <property type="term" value="F:ATP hydrolysis activity"/>
    <property type="evidence" value="ECO:0007669"/>
    <property type="project" value="InterPro"/>
</dbReference>
<keyword evidence="5" id="KW-0547">Nucleotide-binding</keyword>
<keyword evidence="8 10" id="KW-0472">Membrane</keyword>
<dbReference type="STRING" id="1121316.SAMN02745207_02574"/>
<evidence type="ECO:0000256" key="10">
    <source>
        <dbReference type="SAM" id="Phobius"/>
    </source>
</evidence>
<evidence type="ECO:0000256" key="5">
    <source>
        <dbReference type="ARBA" id="ARBA00022741"/>
    </source>
</evidence>
<dbReference type="GO" id="GO:0015421">
    <property type="term" value="F:ABC-type oligopeptide transporter activity"/>
    <property type="evidence" value="ECO:0007669"/>
    <property type="project" value="TreeGrafter"/>
</dbReference>
<dbReference type="CDD" id="cd03254">
    <property type="entry name" value="ABCC_Glucan_exporter_like"/>
    <property type="match status" value="1"/>
</dbReference>
<dbReference type="InterPro" id="IPR003593">
    <property type="entry name" value="AAA+_ATPase"/>
</dbReference>
<dbReference type="GO" id="GO:0005886">
    <property type="term" value="C:plasma membrane"/>
    <property type="evidence" value="ECO:0007669"/>
    <property type="project" value="UniProtKB-SubCell"/>
</dbReference>
<dbReference type="PROSITE" id="PS50929">
    <property type="entry name" value="ABC_TM1F"/>
    <property type="match status" value="1"/>
</dbReference>
<dbReference type="SUPFAM" id="SSF90123">
    <property type="entry name" value="ABC transporter transmembrane region"/>
    <property type="match status" value="1"/>
</dbReference>
<dbReference type="Pfam" id="PF00664">
    <property type="entry name" value="ABC_membrane"/>
    <property type="match status" value="1"/>
</dbReference>
<feature type="transmembrane region" description="Helical" evidence="10">
    <location>
        <begin position="197"/>
        <end position="215"/>
    </location>
</feature>
<keyword evidence="2" id="KW-0813">Transport</keyword>
<feature type="domain" description="ABC transmembrane type-1" evidence="12">
    <location>
        <begin position="57"/>
        <end position="339"/>
    </location>
</feature>
<dbReference type="RefSeq" id="WP_084133554.1">
    <property type="nucleotide sequence ID" value="NZ_FQXM01000014.1"/>
</dbReference>
<dbReference type="EMBL" id="FQXM01000014">
    <property type="protein sequence ID" value="SHH80575.1"/>
    <property type="molecule type" value="Genomic_DNA"/>
</dbReference>
<feature type="domain" description="ABC transporter" evidence="11">
    <location>
        <begin position="373"/>
        <end position="607"/>
    </location>
</feature>
<dbReference type="PANTHER" id="PTHR43394">
    <property type="entry name" value="ATP-DEPENDENT PERMEASE MDL1, MITOCHONDRIAL"/>
    <property type="match status" value="1"/>
</dbReference>
<sequence length="614" mass="68590">MENNKNQSKQVNMSILPGRGPGHGPGSFMKEKVKVKDSKGTLKRLWPYIAKQKFKLVFIVILVIATTLLGLLGPYLIAKAIDDYIVPKILKGLINVTLIMIGVQATSALLTWVQTYIMAEVSQLVVRDLRKDLFSNLQTLSLRYFDEKSNGEIMSRLTNDIENINSTLSQSITQLISSILSVVAVTIMMLLLSWQLAFVSMLTIPLIFIMTKGIAKYTRDKFRQQQMNLGSLNGMIEETLTAQRVVKVYCKEEETIKNFKKINEKLREASVKAQIFSGFMGPSMNLINNLSFAIIAGVGGYMAVEGLVSVGIIAAFLNYSKQFGRPLNQIANLYNTIQSAIAGAERVFETMDEKPDFIDKKNALELKEVKGNIEFKNVDFGYNKNVKVLKNANFTAKQGDTIALVGPTGAGKTTIINLLTRFYDIDSGEILIDKVNIKDIKKNSLRSKLGIVLQDTYLFSESVKENIRYGRLNATNEEVEKAAKLANAHHFITHLPQGYDTKLSEEGSNLSQGQRQLLAIARAILADPSILILDEATSSVDTRTEVHIQQAMLNLMKDRTSFVIAHRLSTIKEADMILVINNGEIIEKGTHESLIDNKGFYYKLYNSQFRKTAS</sequence>
<evidence type="ECO:0000256" key="6">
    <source>
        <dbReference type="ARBA" id="ARBA00022840"/>
    </source>
</evidence>
<dbReference type="GO" id="GO:0005524">
    <property type="term" value="F:ATP binding"/>
    <property type="evidence" value="ECO:0007669"/>
    <property type="project" value="UniProtKB-KW"/>
</dbReference>
<dbReference type="Pfam" id="PF00005">
    <property type="entry name" value="ABC_tran"/>
    <property type="match status" value="1"/>
</dbReference>
<dbReference type="InterPro" id="IPR003439">
    <property type="entry name" value="ABC_transporter-like_ATP-bd"/>
</dbReference>
<keyword evidence="14" id="KW-1185">Reference proteome</keyword>
<gene>
    <name evidence="13" type="ORF">SAMN02745207_02574</name>
</gene>
<organism evidence="13 14">
    <name type="scientific">Clostridium grantii DSM 8605</name>
    <dbReference type="NCBI Taxonomy" id="1121316"/>
    <lineage>
        <taxon>Bacteria</taxon>
        <taxon>Bacillati</taxon>
        <taxon>Bacillota</taxon>
        <taxon>Clostridia</taxon>
        <taxon>Eubacteriales</taxon>
        <taxon>Clostridiaceae</taxon>
        <taxon>Clostridium</taxon>
    </lineage>
</organism>
<dbReference type="SMART" id="SM00382">
    <property type="entry name" value="AAA"/>
    <property type="match status" value="1"/>
</dbReference>
<feature type="transmembrane region" description="Helical" evidence="10">
    <location>
        <begin position="290"/>
        <end position="317"/>
    </location>
</feature>
<dbReference type="Proteomes" id="UP000184447">
    <property type="component" value="Unassembled WGS sequence"/>
</dbReference>
<dbReference type="FunFam" id="1.20.1560.10:FF:000011">
    <property type="entry name" value="Multidrug ABC transporter ATP-binding protein"/>
    <property type="match status" value="1"/>
</dbReference>
<feature type="transmembrane region" description="Helical" evidence="10">
    <location>
        <begin position="89"/>
        <end position="113"/>
    </location>
</feature>
<dbReference type="PROSITE" id="PS50893">
    <property type="entry name" value="ABC_TRANSPORTER_2"/>
    <property type="match status" value="1"/>
</dbReference>
<dbReference type="SUPFAM" id="SSF52540">
    <property type="entry name" value="P-loop containing nucleoside triphosphate hydrolases"/>
    <property type="match status" value="1"/>
</dbReference>
<dbReference type="InterPro" id="IPR011527">
    <property type="entry name" value="ABC1_TM_dom"/>
</dbReference>
<evidence type="ECO:0000256" key="8">
    <source>
        <dbReference type="ARBA" id="ARBA00023136"/>
    </source>
</evidence>
<evidence type="ECO:0000256" key="2">
    <source>
        <dbReference type="ARBA" id="ARBA00022448"/>
    </source>
</evidence>